<evidence type="ECO:0000313" key="2">
    <source>
        <dbReference type="Proteomes" id="UP000183180"/>
    </source>
</evidence>
<dbReference type="AlphaFoldDB" id="A0A1H2K916"/>
<dbReference type="EMBL" id="FNLM01000034">
    <property type="protein sequence ID" value="SDU65062.1"/>
    <property type="molecule type" value="Genomic_DNA"/>
</dbReference>
<dbReference type="Proteomes" id="UP000183180">
    <property type="component" value="Unassembled WGS sequence"/>
</dbReference>
<dbReference type="STRING" id="158898.SAMN04488548_1342977"/>
<reference evidence="1 2" key="1">
    <citation type="submission" date="2016-10" db="EMBL/GenBank/DDBJ databases">
        <authorList>
            <person name="de Groot N.N."/>
        </authorList>
    </citation>
    <scope>NUCLEOTIDE SEQUENCE [LARGE SCALE GENOMIC DNA]</scope>
    <source>
        <strain evidence="1 2">DSM 44215</strain>
    </source>
</reference>
<protein>
    <submittedName>
        <fullName evidence="1">Uncharacterized protein</fullName>
    </submittedName>
</protein>
<sequence>MTAAAPTHTAEFWADRQRALEWYTVKECRDRGDSYEFSTTSSTGFIRSKTDIGEIFAPGDQFALETVQFSRITGLMDSDGVWRFRMTDEDLAAESRRQSEDFERREREQLDAHREEWTAREAELPEWIRARLNNFRARAGTERFELEGWGYELAIAQLAVAYAEGNEAEVDRIAEKYGTSGNQHDMAKILAKGHREGLDDSIANSVSALAPLTGSADYS</sequence>
<name>A0A1H2K916_9ACTN</name>
<accession>A0A1H2K916</accession>
<dbReference type="OrthoDB" id="4774004at2"/>
<organism evidence="1 2">
    <name type="scientific">Gordonia westfalica</name>
    <dbReference type="NCBI Taxonomy" id="158898"/>
    <lineage>
        <taxon>Bacteria</taxon>
        <taxon>Bacillati</taxon>
        <taxon>Actinomycetota</taxon>
        <taxon>Actinomycetes</taxon>
        <taxon>Mycobacteriales</taxon>
        <taxon>Gordoniaceae</taxon>
        <taxon>Gordonia</taxon>
    </lineage>
</organism>
<dbReference type="RefSeq" id="WP_074851597.1">
    <property type="nucleotide sequence ID" value="NZ_FNLM01000034.1"/>
</dbReference>
<gene>
    <name evidence="1" type="ORF">SAMN04488548_1342977</name>
</gene>
<evidence type="ECO:0000313" key="1">
    <source>
        <dbReference type="EMBL" id="SDU65062.1"/>
    </source>
</evidence>
<proteinExistence type="predicted"/>